<dbReference type="Gene3D" id="3.30.160.390">
    <property type="entry name" value="Integrase, DNA-binding domain"/>
    <property type="match status" value="1"/>
</dbReference>
<dbReference type="Proteomes" id="UP000494252">
    <property type="component" value="Unassembled WGS sequence"/>
</dbReference>
<sequence length="56" mass="6202">MAGRQLQRLSALRVAKEVTSGHYSDGGDLYMQIADSGARSWAFRFKLGGRVREMGL</sequence>
<reference evidence="1 2" key="1">
    <citation type="submission" date="2020-04" db="EMBL/GenBank/DDBJ databases">
        <authorList>
            <person name="De Canck E."/>
        </authorList>
    </citation>
    <scope>NUCLEOTIDE SEQUENCE [LARGE SCALE GENOMIC DNA]</scope>
    <source>
        <strain evidence="1 2">LMG 27177</strain>
    </source>
</reference>
<evidence type="ECO:0000313" key="1">
    <source>
        <dbReference type="EMBL" id="CAB3810595.1"/>
    </source>
</evidence>
<organism evidence="1 2">
    <name type="scientific">Paraburkholderia fynbosensis</name>
    <dbReference type="NCBI Taxonomy" id="1200993"/>
    <lineage>
        <taxon>Bacteria</taxon>
        <taxon>Pseudomonadati</taxon>
        <taxon>Pseudomonadota</taxon>
        <taxon>Betaproteobacteria</taxon>
        <taxon>Burkholderiales</taxon>
        <taxon>Burkholderiaceae</taxon>
        <taxon>Paraburkholderia</taxon>
    </lineage>
</organism>
<dbReference type="EMBL" id="CADIKI010000038">
    <property type="protein sequence ID" value="CAB3810595.1"/>
    <property type="molecule type" value="Genomic_DNA"/>
</dbReference>
<name>A0A6J5H2R4_9BURK</name>
<proteinExistence type="predicted"/>
<accession>A0A6J5H2R4</accession>
<gene>
    <name evidence="1" type="ORF">LMG27177_07320</name>
</gene>
<evidence type="ECO:0008006" key="3">
    <source>
        <dbReference type="Google" id="ProtNLM"/>
    </source>
</evidence>
<protein>
    <recommendedName>
        <fullName evidence="3">Integrase DNA-binding domain-containing protein</fullName>
    </recommendedName>
</protein>
<evidence type="ECO:0000313" key="2">
    <source>
        <dbReference type="Proteomes" id="UP000494252"/>
    </source>
</evidence>
<dbReference type="AlphaFoldDB" id="A0A6J5H2R4"/>
<keyword evidence="2" id="KW-1185">Reference proteome</keyword>
<dbReference type="InterPro" id="IPR038488">
    <property type="entry name" value="Integrase_DNA-bd_sf"/>
</dbReference>